<feature type="transmembrane region" description="Helical" evidence="5">
    <location>
        <begin position="196"/>
        <end position="215"/>
    </location>
</feature>
<evidence type="ECO:0000256" key="1">
    <source>
        <dbReference type="ARBA" id="ARBA00004141"/>
    </source>
</evidence>
<keyword evidence="3 5" id="KW-1133">Transmembrane helix</keyword>
<feature type="transmembrane region" description="Helical" evidence="5">
    <location>
        <begin position="118"/>
        <end position="141"/>
    </location>
</feature>
<keyword evidence="4 5" id="KW-0472">Membrane</keyword>
<evidence type="ECO:0000313" key="8">
    <source>
        <dbReference type="Proteomes" id="UP000214688"/>
    </source>
</evidence>
<dbReference type="OrthoDB" id="1724610at2"/>
<dbReference type="RefSeq" id="WP_094237828.1">
    <property type="nucleotide sequence ID" value="NZ_CP022657.1"/>
</dbReference>
<comment type="subcellular location">
    <subcellularLocation>
        <location evidence="1">Membrane</location>
        <topology evidence="1">Multi-pass membrane protein</topology>
    </subcellularLocation>
</comment>
<dbReference type="Pfam" id="PF04893">
    <property type="entry name" value="Yip1"/>
    <property type="match status" value="1"/>
</dbReference>
<name>A0A223D550_9BACL</name>
<keyword evidence="8" id="KW-1185">Reference proteome</keyword>
<organism evidence="7 8">
    <name type="scientific">Tumebacillus algifaecis</name>
    <dbReference type="NCBI Taxonomy" id="1214604"/>
    <lineage>
        <taxon>Bacteria</taxon>
        <taxon>Bacillati</taxon>
        <taxon>Bacillota</taxon>
        <taxon>Bacilli</taxon>
        <taxon>Bacillales</taxon>
        <taxon>Alicyclobacillaceae</taxon>
        <taxon>Tumebacillus</taxon>
    </lineage>
</organism>
<keyword evidence="2 5" id="KW-0812">Transmembrane</keyword>
<sequence length="218" mass="23459">MGNFFGVLTQPTAAFERLRGKGGWVLTLILLMVLSVFALWLQNDAIMGTIEQEFNKQAEQGQPIPDEIKDVALASGKFITYFSGTLGVIVTMFLGGLLLLLVNLFVRGEATYMQLSKVALYSYIPSVIGIVLTGIIAYATGATSLYDVSLSAGAFVSDKSSMAFVIAQIINPFSLWSLALMIIGTAVMTRKSRGSVALWIVIGWTIVTFLTLIGSKAA</sequence>
<dbReference type="GO" id="GO:0016020">
    <property type="term" value="C:membrane"/>
    <property type="evidence" value="ECO:0007669"/>
    <property type="project" value="UniProtKB-SubCell"/>
</dbReference>
<dbReference type="KEGG" id="tab:CIG75_17585"/>
<feature type="domain" description="Yip1" evidence="6">
    <location>
        <begin position="5"/>
        <end position="212"/>
    </location>
</feature>
<accession>A0A223D550</accession>
<dbReference type="InterPro" id="IPR006977">
    <property type="entry name" value="Yip1_dom"/>
</dbReference>
<feature type="transmembrane region" description="Helical" evidence="5">
    <location>
        <begin position="23"/>
        <end position="41"/>
    </location>
</feature>
<evidence type="ECO:0000256" key="2">
    <source>
        <dbReference type="ARBA" id="ARBA00022692"/>
    </source>
</evidence>
<evidence type="ECO:0000259" key="6">
    <source>
        <dbReference type="Pfam" id="PF04893"/>
    </source>
</evidence>
<gene>
    <name evidence="7" type="ORF">CIG75_17585</name>
</gene>
<evidence type="ECO:0000256" key="5">
    <source>
        <dbReference type="SAM" id="Phobius"/>
    </source>
</evidence>
<reference evidence="7 8" key="1">
    <citation type="journal article" date="2015" name="Int. J. Syst. Evol. Microbiol.">
        <title>Tumebacillus algifaecis sp. nov., isolated from decomposing algal scum.</title>
        <authorList>
            <person name="Wu Y.F."/>
            <person name="Zhang B."/>
            <person name="Xing P."/>
            <person name="Wu Q.L."/>
            <person name="Liu S.J."/>
        </authorList>
    </citation>
    <scope>NUCLEOTIDE SEQUENCE [LARGE SCALE GENOMIC DNA]</scope>
    <source>
        <strain evidence="7 8">THMBR28</strain>
    </source>
</reference>
<evidence type="ECO:0000256" key="4">
    <source>
        <dbReference type="ARBA" id="ARBA00023136"/>
    </source>
</evidence>
<feature type="transmembrane region" description="Helical" evidence="5">
    <location>
        <begin position="161"/>
        <end position="184"/>
    </location>
</feature>
<feature type="transmembrane region" description="Helical" evidence="5">
    <location>
        <begin position="78"/>
        <end position="106"/>
    </location>
</feature>
<dbReference type="EMBL" id="CP022657">
    <property type="protein sequence ID" value="ASS76597.1"/>
    <property type="molecule type" value="Genomic_DNA"/>
</dbReference>
<evidence type="ECO:0000256" key="3">
    <source>
        <dbReference type="ARBA" id="ARBA00022989"/>
    </source>
</evidence>
<dbReference type="AlphaFoldDB" id="A0A223D550"/>
<dbReference type="Proteomes" id="UP000214688">
    <property type="component" value="Chromosome"/>
</dbReference>
<proteinExistence type="predicted"/>
<evidence type="ECO:0000313" key="7">
    <source>
        <dbReference type="EMBL" id="ASS76597.1"/>
    </source>
</evidence>
<protein>
    <recommendedName>
        <fullName evidence="6">Yip1 domain-containing protein</fullName>
    </recommendedName>
</protein>